<organism evidence="3 4">
    <name type="scientific">Hydrogenimonas cancrithermarum</name>
    <dbReference type="NCBI Taxonomy" id="2993563"/>
    <lineage>
        <taxon>Bacteria</taxon>
        <taxon>Pseudomonadati</taxon>
        <taxon>Campylobacterota</taxon>
        <taxon>Epsilonproteobacteria</taxon>
        <taxon>Campylobacterales</taxon>
        <taxon>Hydrogenimonadaceae</taxon>
        <taxon>Hydrogenimonas</taxon>
    </lineage>
</organism>
<evidence type="ECO:0000259" key="2">
    <source>
        <dbReference type="Pfam" id="PF02775"/>
    </source>
</evidence>
<sequence length="292" mass="32319">MAFNYDQYLRTDKMPTLWCWGCGDGVILKAVIRAIEKCGWDMDDVCVVSGIGCSGRFSSYIDCNTVHTTHGRTIAYATGIKLANPDKHVIVVAGDGDGLAIGGNHTIHGCRRNIDLNFILINNFIYGLTNSQVSPTTPKGMWAVTMQYDNIDPTFDACRLAEGAGATFIARESVNDPKKLEKMFVKGFQHRGFSFFDVFSNCHINLGRKNKMQSALANLDWIDSITVGKKKYDAMSEEEREGLFPTGILHHDDSQIEYCDAYDMIIEAAQNKTTVTKLHPEIADATVGKVGK</sequence>
<dbReference type="InterPro" id="IPR011766">
    <property type="entry name" value="TPP_enzyme_TPP-bd"/>
</dbReference>
<dbReference type="Gene3D" id="3.40.50.970">
    <property type="match status" value="1"/>
</dbReference>
<dbReference type="CDD" id="cd03375">
    <property type="entry name" value="TPP_OGFOR"/>
    <property type="match status" value="1"/>
</dbReference>
<evidence type="ECO:0000256" key="1">
    <source>
        <dbReference type="ARBA" id="ARBA00023002"/>
    </source>
</evidence>
<dbReference type="PANTHER" id="PTHR48084">
    <property type="entry name" value="2-OXOGLUTARATE OXIDOREDUCTASE SUBUNIT KORB-RELATED"/>
    <property type="match status" value="1"/>
</dbReference>
<dbReference type="PANTHER" id="PTHR48084:SF1">
    <property type="entry name" value="2-OXOGLUTARATE SYNTHASE SUBUNIT KORB"/>
    <property type="match status" value="1"/>
</dbReference>
<keyword evidence="1" id="KW-0560">Oxidoreductase</keyword>
<dbReference type="EMBL" id="AP027370">
    <property type="protein sequence ID" value="BDY12162.1"/>
    <property type="molecule type" value="Genomic_DNA"/>
</dbReference>
<dbReference type="Proteomes" id="UP001321445">
    <property type="component" value="Chromosome"/>
</dbReference>
<dbReference type="Pfam" id="PF02775">
    <property type="entry name" value="TPP_enzyme_C"/>
    <property type="match status" value="1"/>
</dbReference>
<dbReference type="NCBIfam" id="NF007207">
    <property type="entry name" value="PRK09628.1"/>
    <property type="match status" value="1"/>
</dbReference>
<keyword evidence="4" id="KW-1185">Reference proteome</keyword>
<proteinExistence type="predicted"/>
<evidence type="ECO:0000313" key="4">
    <source>
        <dbReference type="Proteomes" id="UP001321445"/>
    </source>
</evidence>
<accession>A0ABN6WT61</accession>
<dbReference type="RefSeq" id="WP_286337365.1">
    <property type="nucleotide sequence ID" value="NZ_AP027370.1"/>
</dbReference>
<evidence type="ECO:0000313" key="3">
    <source>
        <dbReference type="EMBL" id="BDY12162.1"/>
    </source>
</evidence>
<dbReference type="SUPFAM" id="SSF52518">
    <property type="entry name" value="Thiamin diphosphate-binding fold (THDP-binding)"/>
    <property type="match status" value="1"/>
</dbReference>
<dbReference type="InterPro" id="IPR051457">
    <property type="entry name" value="2-oxoacid:Fd_oxidoreductase"/>
</dbReference>
<gene>
    <name evidence="3" type="primary">oorB</name>
    <name evidence="3" type="ORF">HCR_04740</name>
</gene>
<name>A0ABN6WT61_9BACT</name>
<reference evidence="3 4" key="1">
    <citation type="submission" date="2023-03" db="EMBL/GenBank/DDBJ databases">
        <title>Description of Hydrogenimonas sp. ISO32.</title>
        <authorList>
            <person name="Mino S."/>
            <person name="Fukazawa S."/>
            <person name="Sawabe T."/>
        </authorList>
    </citation>
    <scope>NUCLEOTIDE SEQUENCE [LARGE SCALE GENOMIC DNA]</scope>
    <source>
        <strain evidence="3 4">ISO32</strain>
    </source>
</reference>
<feature type="domain" description="Thiamine pyrophosphate enzyme TPP-binding" evidence="2">
    <location>
        <begin position="51"/>
        <end position="198"/>
    </location>
</feature>
<protein>
    <submittedName>
        <fullName evidence="3">2-oxoglutarate ferredoxin oxidoreductase subunit beta</fullName>
    </submittedName>
</protein>
<dbReference type="InterPro" id="IPR029061">
    <property type="entry name" value="THDP-binding"/>
</dbReference>